<reference evidence="6" key="1">
    <citation type="submission" date="2020-08" db="EMBL/GenBank/DDBJ databases">
        <title>Genome public.</title>
        <authorList>
            <person name="Liu C."/>
            <person name="Sun Q."/>
        </authorList>
    </citation>
    <scope>NUCLEOTIDE SEQUENCE</scope>
    <source>
        <strain evidence="6">NSJ-68</strain>
    </source>
</reference>
<dbReference type="InterPro" id="IPR050319">
    <property type="entry name" value="ABC_transp_ATP-bind"/>
</dbReference>
<feature type="domain" description="ABC transporter" evidence="5">
    <location>
        <begin position="7"/>
        <end position="243"/>
    </location>
</feature>
<evidence type="ECO:0000259" key="5">
    <source>
        <dbReference type="PROSITE" id="PS50893"/>
    </source>
</evidence>
<dbReference type="PROSITE" id="PS00211">
    <property type="entry name" value="ABC_TRANSPORTER_1"/>
    <property type="match status" value="1"/>
</dbReference>
<name>A0A923LBR5_9FIRM</name>
<dbReference type="SUPFAM" id="SSF52540">
    <property type="entry name" value="P-loop containing nucleoside triphosphate hydrolases"/>
    <property type="match status" value="1"/>
</dbReference>
<dbReference type="InterPro" id="IPR017871">
    <property type="entry name" value="ABC_transporter-like_CS"/>
</dbReference>
<comment type="caution">
    <text evidence="6">The sequence shown here is derived from an EMBL/GenBank/DDBJ whole genome shotgun (WGS) entry which is preliminary data.</text>
</comment>
<dbReference type="CDD" id="cd03257">
    <property type="entry name" value="ABC_NikE_OppD_transporters"/>
    <property type="match status" value="1"/>
</dbReference>
<dbReference type="Gene3D" id="3.40.50.300">
    <property type="entry name" value="P-loop containing nucleotide triphosphate hydrolases"/>
    <property type="match status" value="1"/>
</dbReference>
<dbReference type="GO" id="GO:0005524">
    <property type="term" value="F:ATP binding"/>
    <property type="evidence" value="ECO:0007669"/>
    <property type="project" value="UniProtKB-KW"/>
</dbReference>
<dbReference type="EMBL" id="JACOOR010000004">
    <property type="protein sequence ID" value="MBC5659599.1"/>
    <property type="molecule type" value="Genomic_DNA"/>
</dbReference>
<keyword evidence="7" id="KW-1185">Reference proteome</keyword>
<dbReference type="RefSeq" id="WP_186871916.1">
    <property type="nucleotide sequence ID" value="NZ_JACOOR010000004.1"/>
</dbReference>
<accession>A0A923LBR5</accession>
<dbReference type="SMART" id="SM00382">
    <property type="entry name" value="AAA"/>
    <property type="match status" value="1"/>
</dbReference>
<dbReference type="PANTHER" id="PTHR43776:SF7">
    <property type="entry name" value="D,D-DIPEPTIDE TRANSPORT ATP-BINDING PROTEIN DDPF-RELATED"/>
    <property type="match status" value="1"/>
</dbReference>
<dbReference type="AlphaFoldDB" id="A0A923LBR5"/>
<dbReference type="PANTHER" id="PTHR43776">
    <property type="entry name" value="TRANSPORT ATP-BINDING PROTEIN"/>
    <property type="match status" value="1"/>
</dbReference>
<dbReference type="Pfam" id="PF00005">
    <property type="entry name" value="ABC_tran"/>
    <property type="match status" value="1"/>
</dbReference>
<dbReference type="PROSITE" id="PS50893">
    <property type="entry name" value="ABC_TRANSPORTER_2"/>
    <property type="match status" value="1"/>
</dbReference>
<proteinExistence type="inferred from homology"/>
<dbReference type="GO" id="GO:0055085">
    <property type="term" value="P:transmembrane transport"/>
    <property type="evidence" value="ECO:0007669"/>
    <property type="project" value="UniProtKB-ARBA"/>
</dbReference>
<keyword evidence="4 6" id="KW-0067">ATP-binding</keyword>
<dbReference type="Proteomes" id="UP000649345">
    <property type="component" value="Unassembled WGS sequence"/>
</dbReference>
<sequence>MNKQPFLQVEQLEKFYGEIRAVNGISFFVEKGESVGIVGESGCGKSTTARLIAGLEKPTGGRVLLQGEPRRLKNGRYKKCYVNMIFQDPRDSFDSHMTVFSSLYEALSHTRRTDRRRARPVIEELLTQVELPIEYADRRIVQLSGGECQRIAIARALLTEPELLICDEATSALDVSIQKQILELLQRIQKERQLTYLVISHDLALVSHLCSRVLVMYQGKIVEEGDVKKVLRNPEHPYTKLLLASGAAFMPDPYFYNHSK</sequence>
<evidence type="ECO:0000256" key="4">
    <source>
        <dbReference type="ARBA" id="ARBA00022840"/>
    </source>
</evidence>
<protein>
    <submittedName>
        <fullName evidence="6">ABC transporter ATP-binding protein</fullName>
    </submittedName>
</protein>
<dbReference type="GO" id="GO:0016887">
    <property type="term" value="F:ATP hydrolysis activity"/>
    <property type="evidence" value="ECO:0007669"/>
    <property type="project" value="InterPro"/>
</dbReference>
<dbReference type="InterPro" id="IPR027417">
    <property type="entry name" value="P-loop_NTPase"/>
</dbReference>
<dbReference type="InterPro" id="IPR003439">
    <property type="entry name" value="ABC_transporter-like_ATP-bd"/>
</dbReference>
<evidence type="ECO:0000256" key="3">
    <source>
        <dbReference type="ARBA" id="ARBA00022741"/>
    </source>
</evidence>
<evidence type="ECO:0000256" key="1">
    <source>
        <dbReference type="ARBA" id="ARBA00005417"/>
    </source>
</evidence>
<keyword evidence="3" id="KW-0547">Nucleotide-binding</keyword>
<comment type="similarity">
    <text evidence="1">Belongs to the ABC transporter superfamily.</text>
</comment>
<keyword evidence="2" id="KW-0813">Transport</keyword>
<evidence type="ECO:0000256" key="2">
    <source>
        <dbReference type="ARBA" id="ARBA00022448"/>
    </source>
</evidence>
<gene>
    <name evidence="6" type="ORF">H8S44_07440</name>
</gene>
<organism evidence="6 7">
    <name type="scientific">Anaerosacchariphilus hominis</name>
    <dbReference type="NCBI Taxonomy" id="2763017"/>
    <lineage>
        <taxon>Bacteria</taxon>
        <taxon>Bacillati</taxon>
        <taxon>Bacillota</taxon>
        <taxon>Clostridia</taxon>
        <taxon>Lachnospirales</taxon>
        <taxon>Lachnospiraceae</taxon>
        <taxon>Anaerosacchariphilus</taxon>
    </lineage>
</organism>
<evidence type="ECO:0000313" key="6">
    <source>
        <dbReference type="EMBL" id="MBC5659599.1"/>
    </source>
</evidence>
<dbReference type="InterPro" id="IPR003593">
    <property type="entry name" value="AAA+_ATPase"/>
</dbReference>
<evidence type="ECO:0000313" key="7">
    <source>
        <dbReference type="Proteomes" id="UP000649345"/>
    </source>
</evidence>